<dbReference type="EMBL" id="JACHLY010000003">
    <property type="protein sequence ID" value="MBB6001357.1"/>
    <property type="molecule type" value="Genomic_DNA"/>
</dbReference>
<gene>
    <name evidence="1" type="ORF">HNR25_005188</name>
</gene>
<comment type="caution">
    <text evidence="1">The sequence shown here is derived from an EMBL/GenBank/DDBJ whole genome shotgun (WGS) entry which is preliminary data.</text>
</comment>
<dbReference type="Proteomes" id="UP000578077">
    <property type="component" value="Unassembled WGS sequence"/>
</dbReference>
<accession>A0A841EBB5</accession>
<evidence type="ECO:0000313" key="2">
    <source>
        <dbReference type="Proteomes" id="UP000578077"/>
    </source>
</evidence>
<evidence type="ECO:0000313" key="1">
    <source>
        <dbReference type="EMBL" id="MBB6001357.1"/>
    </source>
</evidence>
<name>A0A841EBB5_9ACTN</name>
<dbReference type="AlphaFoldDB" id="A0A841EBB5"/>
<organism evidence="1 2">
    <name type="scientific">Streptomonospora salina</name>
    <dbReference type="NCBI Taxonomy" id="104205"/>
    <lineage>
        <taxon>Bacteria</taxon>
        <taxon>Bacillati</taxon>
        <taxon>Actinomycetota</taxon>
        <taxon>Actinomycetes</taxon>
        <taxon>Streptosporangiales</taxon>
        <taxon>Nocardiopsidaceae</taxon>
        <taxon>Streptomonospora</taxon>
    </lineage>
</organism>
<protein>
    <submittedName>
        <fullName evidence="1">Uncharacterized protein</fullName>
    </submittedName>
</protein>
<proteinExistence type="predicted"/>
<reference evidence="1 2" key="1">
    <citation type="submission" date="2020-08" db="EMBL/GenBank/DDBJ databases">
        <title>Sequencing the genomes of 1000 actinobacteria strains.</title>
        <authorList>
            <person name="Klenk H.-P."/>
        </authorList>
    </citation>
    <scope>NUCLEOTIDE SEQUENCE [LARGE SCALE GENOMIC DNA]</scope>
    <source>
        <strain evidence="1 2">DSM 44593</strain>
    </source>
</reference>
<dbReference type="RefSeq" id="WP_281387849.1">
    <property type="nucleotide sequence ID" value="NZ_JACHLY010000003.1"/>
</dbReference>
<keyword evidence="2" id="KW-1185">Reference proteome</keyword>
<sequence>MLRMLRAAAAAFEVLITHCPRCGLSYDAADRGEKNYHTQPGGCR</sequence>